<evidence type="ECO:0000313" key="11">
    <source>
        <dbReference type="Proteomes" id="UP000193136"/>
    </source>
</evidence>
<name>A0A1X0Y1X0_9BACT</name>
<keyword evidence="3 9" id="KW-0378">Hydrolase</keyword>
<evidence type="ECO:0000313" key="10">
    <source>
        <dbReference type="EMBL" id="ORJ59078.1"/>
    </source>
</evidence>
<dbReference type="EC" id="3.6.1.-" evidence="9"/>
<dbReference type="HAMAP" id="MF_00528">
    <property type="entry name" value="Maf"/>
    <property type="match status" value="1"/>
</dbReference>
<protein>
    <recommendedName>
        <fullName evidence="8 9">7-methyl-GTP pyrophosphatase</fullName>
        <shortName evidence="9">m(7)GTP pyrophosphatase</shortName>
        <ecNumber evidence="9">3.6.1.-</ecNumber>
    </recommendedName>
</protein>
<keyword evidence="2 9" id="KW-0963">Cytoplasm</keyword>
<dbReference type="PANTHER" id="PTHR43213:SF10">
    <property type="entry name" value="7-METHYL-GTP PYROPHOSPHATASE"/>
    <property type="match status" value="1"/>
</dbReference>
<dbReference type="CDD" id="cd00555">
    <property type="entry name" value="Maf"/>
    <property type="match status" value="1"/>
</dbReference>
<evidence type="ECO:0000256" key="7">
    <source>
        <dbReference type="ARBA" id="ARBA00060749"/>
    </source>
</evidence>
<feature type="site" description="Important for substrate specificity" evidence="9">
    <location>
        <position position="12"/>
    </location>
</feature>
<organism evidence="10 11">
    <name type="scientific">Geothermobacter hydrogeniphilus</name>
    <dbReference type="NCBI Taxonomy" id="1969733"/>
    <lineage>
        <taxon>Bacteria</taxon>
        <taxon>Pseudomonadati</taxon>
        <taxon>Thermodesulfobacteriota</taxon>
        <taxon>Desulfuromonadia</taxon>
        <taxon>Desulfuromonadales</taxon>
        <taxon>Geothermobacteraceae</taxon>
        <taxon>Geothermobacter</taxon>
    </lineage>
</organism>
<dbReference type="EMBL" id="NAAD01000013">
    <property type="protein sequence ID" value="ORJ59078.1"/>
    <property type="molecule type" value="Genomic_DNA"/>
</dbReference>
<sequence>MRTLVLASTSPYRRRLLSQLGLRFIAAAPRCDEELNQSVAPELLVKHLAALKAESLAERYPDALIIGSDQVFVDPRGRILGKPKTAHRARGQLKAMAGRTHTFYTGLSLLDSASGQALTDFASFSVSLRALTDAEIEDYVERERPLDCAGSFKIEGLGIALMERMEGEDYNALIGLPLIKLVDFLRQFGVPILGS</sequence>
<dbReference type="Pfam" id="PF02545">
    <property type="entry name" value="Maf"/>
    <property type="match status" value="1"/>
</dbReference>
<comment type="catalytic activity">
    <reaction evidence="5 9">
        <text>N(7)-methyl-GTP + H2O = N(7)-methyl-GMP + diphosphate + H(+)</text>
        <dbReference type="Rhea" id="RHEA:58744"/>
        <dbReference type="ChEBI" id="CHEBI:15377"/>
        <dbReference type="ChEBI" id="CHEBI:15378"/>
        <dbReference type="ChEBI" id="CHEBI:33019"/>
        <dbReference type="ChEBI" id="CHEBI:58285"/>
        <dbReference type="ChEBI" id="CHEBI:87133"/>
    </reaction>
</comment>
<dbReference type="OrthoDB" id="9807767at2"/>
<evidence type="ECO:0000256" key="1">
    <source>
        <dbReference type="ARBA" id="ARBA00004496"/>
    </source>
</evidence>
<dbReference type="InterPro" id="IPR003697">
    <property type="entry name" value="Maf-like"/>
</dbReference>
<feature type="site" description="Important for substrate specificity" evidence="9">
    <location>
        <position position="70"/>
    </location>
</feature>
<feature type="active site" description="Proton acceptor" evidence="9">
    <location>
        <position position="69"/>
    </location>
</feature>
<evidence type="ECO:0000256" key="4">
    <source>
        <dbReference type="ARBA" id="ARBA00023080"/>
    </source>
</evidence>
<keyword evidence="4 9" id="KW-0546">Nucleotide metabolism</keyword>
<dbReference type="GO" id="GO:0047429">
    <property type="term" value="F:nucleoside triphosphate diphosphatase activity"/>
    <property type="evidence" value="ECO:0007669"/>
    <property type="project" value="InterPro"/>
</dbReference>
<evidence type="ECO:0000256" key="5">
    <source>
        <dbReference type="ARBA" id="ARBA00050213"/>
    </source>
</evidence>
<dbReference type="FunFam" id="3.90.950.10:FF:000005">
    <property type="entry name" value="7-methyl-GTP pyrophosphatase"/>
    <property type="match status" value="1"/>
</dbReference>
<comment type="cofactor">
    <cofactor evidence="9">
        <name>a divalent metal cation</name>
        <dbReference type="ChEBI" id="CHEBI:60240"/>
    </cofactor>
</comment>
<evidence type="ECO:0000256" key="6">
    <source>
        <dbReference type="ARBA" id="ARBA00053369"/>
    </source>
</evidence>
<dbReference type="PANTHER" id="PTHR43213">
    <property type="entry name" value="BIFUNCTIONAL DTTP/UTP PYROPHOSPHATASE/METHYLTRANSFERASE PROTEIN-RELATED"/>
    <property type="match status" value="1"/>
</dbReference>
<keyword evidence="11" id="KW-1185">Reference proteome</keyword>
<comment type="similarity">
    <text evidence="7 9">Belongs to the Maf family. YceF subfamily.</text>
</comment>
<gene>
    <name evidence="10" type="ORF">B5V00_10945</name>
</gene>
<dbReference type="Gene3D" id="3.90.950.10">
    <property type="match status" value="1"/>
</dbReference>
<reference evidence="10 11" key="1">
    <citation type="submission" date="2017-03" db="EMBL/GenBank/DDBJ databases">
        <title>Genome sequence of Geothermobacter sp. EPR-M, Deep-Sea Iron Reducer.</title>
        <authorList>
            <person name="Tully B."/>
            <person name="Savalia P."/>
            <person name="Abuyen K."/>
            <person name="Baughan C."/>
            <person name="Romero E."/>
            <person name="Ronkowski C."/>
            <person name="Torres B."/>
            <person name="Tremblay J."/>
            <person name="Trujillo A."/>
            <person name="Tyler M."/>
            <person name="Perez-Rodriguez I."/>
            <person name="Amend J."/>
        </authorList>
    </citation>
    <scope>NUCLEOTIDE SEQUENCE [LARGE SCALE GENOMIC DNA]</scope>
    <source>
        <strain evidence="10 11">EPR-M</strain>
    </source>
</reference>
<evidence type="ECO:0000256" key="2">
    <source>
        <dbReference type="ARBA" id="ARBA00022490"/>
    </source>
</evidence>
<comment type="subcellular location">
    <subcellularLocation>
        <location evidence="1 9">Cytoplasm</location>
    </subcellularLocation>
</comment>
<feature type="site" description="Important for substrate specificity" evidence="9">
    <location>
        <position position="155"/>
    </location>
</feature>
<dbReference type="GO" id="GO:0009117">
    <property type="term" value="P:nucleotide metabolic process"/>
    <property type="evidence" value="ECO:0007669"/>
    <property type="project" value="UniProtKB-KW"/>
</dbReference>
<dbReference type="PIRSF" id="PIRSF006305">
    <property type="entry name" value="Maf"/>
    <property type="match status" value="1"/>
</dbReference>
<evidence type="ECO:0000256" key="8">
    <source>
        <dbReference type="ARBA" id="ARBA00068163"/>
    </source>
</evidence>
<dbReference type="RefSeq" id="WP_085010836.1">
    <property type="nucleotide sequence ID" value="NZ_NAAD01000013.1"/>
</dbReference>
<comment type="function">
    <text evidence="6 9">Nucleoside triphosphate pyrophosphatase that hydrolyzes 7-methyl-GTP (m(7)GTP). May have a dual role in cell division arrest and in preventing the incorporation of modified nucleotides into cellular nucleic acids.</text>
</comment>
<dbReference type="GO" id="GO:0005737">
    <property type="term" value="C:cytoplasm"/>
    <property type="evidence" value="ECO:0007669"/>
    <property type="project" value="UniProtKB-SubCell"/>
</dbReference>
<dbReference type="InterPro" id="IPR029001">
    <property type="entry name" value="ITPase-like_fam"/>
</dbReference>
<comment type="caution">
    <text evidence="10">The sequence shown here is derived from an EMBL/GenBank/DDBJ whole genome shotgun (WGS) entry which is preliminary data.</text>
</comment>
<dbReference type="STRING" id="1969733.B5V00_10945"/>
<accession>A0A1X0Y1X0</accession>
<dbReference type="SUPFAM" id="SSF52972">
    <property type="entry name" value="ITPase-like"/>
    <property type="match status" value="1"/>
</dbReference>
<dbReference type="NCBIfam" id="TIGR00172">
    <property type="entry name" value="maf"/>
    <property type="match status" value="1"/>
</dbReference>
<dbReference type="Proteomes" id="UP000193136">
    <property type="component" value="Unassembled WGS sequence"/>
</dbReference>
<comment type="caution">
    <text evidence="9">Lacks conserved residue(s) required for the propagation of feature annotation.</text>
</comment>
<evidence type="ECO:0000256" key="9">
    <source>
        <dbReference type="HAMAP-Rule" id="MF_00528"/>
    </source>
</evidence>
<evidence type="ECO:0000256" key="3">
    <source>
        <dbReference type="ARBA" id="ARBA00022801"/>
    </source>
</evidence>
<proteinExistence type="inferred from homology"/>
<dbReference type="AlphaFoldDB" id="A0A1X0Y1X0"/>